<accession>A0A7V1N273</accession>
<organism evidence="4">
    <name type="scientific">Desulfofervidus auxilii</name>
    <dbReference type="NCBI Taxonomy" id="1621989"/>
    <lineage>
        <taxon>Bacteria</taxon>
        <taxon>Pseudomonadati</taxon>
        <taxon>Thermodesulfobacteriota</taxon>
        <taxon>Candidatus Desulfofervidia</taxon>
        <taxon>Candidatus Desulfofervidales</taxon>
        <taxon>Candidatus Desulfofervidaceae</taxon>
        <taxon>Candidatus Desulfofervidus</taxon>
    </lineage>
</organism>
<dbReference type="GO" id="GO:0005524">
    <property type="term" value="F:ATP binding"/>
    <property type="evidence" value="ECO:0007669"/>
    <property type="project" value="UniProtKB-KW"/>
</dbReference>
<dbReference type="InterPro" id="IPR027417">
    <property type="entry name" value="P-loop_NTPase"/>
</dbReference>
<gene>
    <name evidence="4" type="ORF">ENJ03_00730</name>
</gene>
<evidence type="ECO:0000313" key="4">
    <source>
        <dbReference type="EMBL" id="HEB73732.1"/>
    </source>
</evidence>
<name>A0A7V1N273_DESA2</name>
<dbReference type="PANTHER" id="PTHR43146:SF1">
    <property type="entry name" value="CANCER-RELATED NUCLEOSIDE-TRIPHOSPHATASE"/>
    <property type="match status" value="1"/>
</dbReference>
<keyword evidence="2" id="KW-0378">Hydrolase</keyword>
<dbReference type="SUPFAM" id="SSF52540">
    <property type="entry name" value="P-loop containing nucleoside triphosphate hydrolases"/>
    <property type="match status" value="1"/>
</dbReference>
<dbReference type="Proteomes" id="UP000886268">
    <property type="component" value="Unassembled WGS sequence"/>
</dbReference>
<dbReference type="GO" id="GO:0017111">
    <property type="term" value="F:ribonucleoside triphosphate phosphatase activity"/>
    <property type="evidence" value="ECO:0007669"/>
    <property type="project" value="InterPro"/>
</dbReference>
<keyword evidence="1" id="KW-0547">Nucleotide-binding</keyword>
<dbReference type="InterPro" id="IPR004948">
    <property type="entry name" value="Nuc-triphosphatase_THEP1"/>
</dbReference>
<dbReference type="Pfam" id="PF03266">
    <property type="entry name" value="NTPase_1"/>
    <property type="match status" value="1"/>
</dbReference>
<reference evidence="4" key="1">
    <citation type="journal article" date="2020" name="mSystems">
        <title>Genome- and Community-Level Interaction Insights into Carbon Utilization and Element Cycling Functions of Hydrothermarchaeota in Hydrothermal Sediment.</title>
        <authorList>
            <person name="Zhou Z."/>
            <person name="Liu Y."/>
            <person name="Xu W."/>
            <person name="Pan J."/>
            <person name="Luo Z.H."/>
            <person name="Li M."/>
        </authorList>
    </citation>
    <scope>NUCLEOTIDE SEQUENCE [LARGE SCALE GENOMIC DNA]</scope>
    <source>
        <strain evidence="4">HyVt-45</strain>
    </source>
</reference>
<dbReference type="NCBIfam" id="NF010248">
    <property type="entry name" value="PRK13695.1"/>
    <property type="match status" value="1"/>
</dbReference>
<protein>
    <submittedName>
        <fullName evidence="4">NTPase</fullName>
    </submittedName>
</protein>
<keyword evidence="3" id="KW-0067">ATP-binding</keyword>
<proteinExistence type="predicted"/>
<dbReference type="EMBL" id="DRKW01000040">
    <property type="protein sequence ID" value="HEB73732.1"/>
    <property type="molecule type" value="Genomic_DNA"/>
</dbReference>
<evidence type="ECO:0000256" key="3">
    <source>
        <dbReference type="ARBA" id="ARBA00022840"/>
    </source>
</evidence>
<dbReference type="Gene3D" id="3.40.50.300">
    <property type="entry name" value="P-loop containing nucleotide triphosphate hydrolases"/>
    <property type="match status" value="1"/>
</dbReference>
<evidence type="ECO:0000256" key="1">
    <source>
        <dbReference type="ARBA" id="ARBA00022741"/>
    </source>
</evidence>
<dbReference type="AlphaFoldDB" id="A0A7V1N273"/>
<comment type="caution">
    <text evidence="4">The sequence shown here is derived from an EMBL/GenBank/DDBJ whole genome shotgun (WGS) entry which is preliminary data.</text>
</comment>
<sequence length="179" mass="20706">MTNLKILITGPPRIGKTTIIKKITQFLKERKYPLRGFYTEEIKEKGKRLGFKLVTLDGKEIIFSHVDIESPYKVGKYKVDVLSLENHLPILIPLCSEEIIIIDEIGKMECFSQKFRKVIWDLFFKPNPILGSISLKGNKFIEKIKHLPQVRLMEVNQENRNILVETIITEIALKSIKGN</sequence>
<evidence type="ECO:0000256" key="2">
    <source>
        <dbReference type="ARBA" id="ARBA00022801"/>
    </source>
</evidence>
<dbReference type="PANTHER" id="PTHR43146">
    <property type="entry name" value="CANCER-RELATED NUCLEOSIDE-TRIPHOSPHATASE"/>
    <property type="match status" value="1"/>
</dbReference>